<dbReference type="Gene3D" id="1.10.3720.10">
    <property type="entry name" value="MetI-like"/>
    <property type="match status" value="1"/>
</dbReference>
<reference evidence="9" key="1">
    <citation type="journal article" date="2014" name="Int. J. Syst. Evol. Microbiol.">
        <title>Complete genome sequence of Corynebacterium casei LMG S-19264T (=DSM 44701T), isolated from a smear-ripened cheese.</title>
        <authorList>
            <consortium name="US DOE Joint Genome Institute (JGI-PGF)"/>
            <person name="Walter F."/>
            <person name="Albersmeier A."/>
            <person name="Kalinowski J."/>
            <person name="Ruckert C."/>
        </authorList>
    </citation>
    <scope>NUCLEOTIDE SEQUENCE</scope>
    <source>
        <strain evidence="9">CGMCC 1.15178</strain>
    </source>
</reference>
<comment type="subcellular location">
    <subcellularLocation>
        <location evidence="1 7">Cell membrane</location>
        <topology evidence="1 7">Multi-pass membrane protein</topology>
    </subcellularLocation>
</comment>
<keyword evidence="2 7" id="KW-0813">Transport</keyword>
<dbReference type="PANTHER" id="PTHR43005:SF1">
    <property type="entry name" value="SPERMIDINE_PUTRESCINE TRANSPORT SYSTEM PERMEASE PROTEIN"/>
    <property type="match status" value="1"/>
</dbReference>
<evidence type="ECO:0000259" key="8">
    <source>
        <dbReference type="PROSITE" id="PS50928"/>
    </source>
</evidence>
<evidence type="ECO:0000256" key="7">
    <source>
        <dbReference type="RuleBase" id="RU363032"/>
    </source>
</evidence>
<dbReference type="GO" id="GO:0055085">
    <property type="term" value="P:transmembrane transport"/>
    <property type="evidence" value="ECO:0007669"/>
    <property type="project" value="InterPro"/>
</dbReference>
<evidence type="ECO:0000256" key="5">
    <source>
        <dbReference type="ARBA" id="ARBA00022989"/>
    </source>
</evidence>
<feature type="transmembrane region" description="Helical" evidence="7">
    <location>
        <begin position="67"/>
        <end position="92"/>
    </location>
</feature>
<dbReference type="InterPro" id="IPR035906">
    <property type="entry name" value="MetI-like_sf"/>
</dbReference>
<dbReference type="Proteomes" id="UP000612456">
    <property type="component" value="Unassembled WGS sequence"/>
</dbReference>
<feature type="transmembrane region" description="Helical" evidence="7">
    <location>
        <begin position="259"/>
        <end position="281"/>
    </location>
</feature>
<organism evidence="9 10">
    <name type="scientific">Paenibacillus nasutitermitis</name>
    <dbReference type="NCBI Taxonomy" id="1652958"/>
    <lineage>
        <taxon>Bacteria</taxon>
        <taxon>Bacillati</taxon>
        <taxon>Bacillota</taxon>
        <taxon>Bacilli</taxon>
        <taxon>Bacillales</taxon>
        <taxon>Paenibacillaceae</taxon>
        <taxon>Paenibacillus</taxon>
    </lineage>
</organism>
<feature type="transmembrane region" description="Helical" evidence="7">
    <location>
        <begin position="163"/>
        <end position="182"/>
    </location>
</feature>
<dbReference type="SUPFAM" id="SSF161098">
    <property type="entry name" value="MetI-like"/>
    <property type="match status" value="1"/>
</dbReference>
<dbReference type="PROSITE" id="PS50928">
    <property type="entry name" value="ABC_TM1"/>
    <property type="match status" value="1"/>
</dbReference>
<feature type="domain" description="ABC transmembrane type-1" evidence="8">
    <location>
        <begin position="67"/>
        <end position="278"/>
    </location>
</feature>
<dbReference type="RefSeq" id="WP_188990799.1">
    <property type="nucleotide sequence ID" value="NZ_BMHP01000001.1"/>
</dbReference>
<evidence type="ECO:0000256" key="3">
    <source>
        <dbReference type="ARBA" id="ARBA00022475"/>
    </source>
</evidence>
<evidence type="ECO:0000256" key="2">
    <source>
        <dbReference type="ARBA" id="ARBA00022448"/>
    </source>
</evidence>
<feature type="transmembrane region" description="Helical" evidence="7">
    <location>
        <begin position="104"/>
        <end position="124"/>
    </location>
</feature>
<keyword evidence="4 7" id="KW-0812">Transmembrane</keyword>
<proteinExistence type="inferred from homology"/>
<dbReference type="EMBL" id="BMHP01000001">
    <property type="protein sequence ID" value="GGD59279.1"/>
    <property type="molecule type" value="Genomic_DNA"/>
</dbReference>
<comment type="caution">
    <text evidence="9">The sequence shown here is derived from an EMBL/GenBank/DDBJ whole genome shotgun (WGS) entry which is preliminary data.</text>
</comment>
<sequence length="289" mass="32247">MIRQFKTRPRAWIMPTMLILGIMSVVVMGYSIYLALHDINLVKSAKSFVGADNFVALLQDSRAWSSLWRTIVFSISATGIELLLGLGLALYLNRPFIGRKLVRTLLLIPMIMTPVVSGLIWRVFYDPNSGVINYYLGQLGLSSKINWLGSTELAMVSVIVADVWQWTPFVFLILAAGLDAMPSEPLEAAEVDGASTFQRFSHVVLPLLAPSLIIAFLLRIIDSVKTFDIIYVMTRGGPSLATETTNMYAYIQGFNNFNISYATVINLTITVIITFIFTTVYTRLTKAKR</sequence>
<comment type="similarity">
    <text evidence="7">Belongs to the binding-protein-dependent transport system permease family.</text>
</comment>
<dbReference type="InterPro" id="IPR000515">
    <property type="entry name" value="MetI-like"/>
</dbReference>
<dbReference type="AlphaFoldDB" id="A0A916YSM8"/>
<evidence type="ECO:0000256" key="4">
    <source>
        <dbReference type="ARBA" id="ARBA00022692"/>
    </source>
</evidence>
<dbReference type="PANTHER" id="PTHR43005">
    <property type="entry name" value="BLR7065 PROTEIN"/>
    <property type="match status" value="1"/>
</dbReference>
<evidence type="ECO:0000256" key="1">
    <source>
        <dbReference type="ARBA" id="ARBA00004651"/>
    </source>
</evidence>
<evidence type="ECO:0000313" key="10">
    <source>
        <dbReference type="Proteomes" id="UP000612456"/>
    </source>
</evidence>
<keyword evidence="5 7" id="KW-1133">Transmembrane helix</keyword>
<feature type="transmembrane region" description="Helical" evidence="7">
    <location>
        <begin position="12"/>
        <end position="36"/>
    </location>
</feature>
<keyword evidence="3" id="KW-1003">Cell membrane</keyword>
<dbReference type="GO" id="GO:0005886">
    <property type="term" value="C:plasma membrane"/>
    <property type="evidence" value="ECO:0007669"/>
    <property type="project" value="UniProtKB-SubCell"/>
</dbReference>
<reference evidence="9" key="2">
    <citation type="submission" date="2020-09" db="EMBL/GenBank/DDBJ databases">
        <authorList>
            <person name="Sun Q."/>
            <person name="Zhou Y."/>
        </authorList>
    </citation>
    <scope>NUCLEOTIDE SEQUENCE</scope>
    <source>
        <strain evidence="9">CGMCC 1.15178</strain>
    </source>
</reference>
<evidence type="ECO:0000313" key="9">
    <source>
        <dbReference type="EMBL" id="GGD59279.1"/>
    </source>
</evidence>
<keyword evidence="10" id="KW-1185">Reference proteome</keyword>
<evidence type="ECO:0000256" key="6">
    <source>
        <dbReference type="ARBA" id="ARBA00023136"/>
    </source>
</evidence>
<name>A0A916YSM8_9BACL</name>
<keyword evidence="6 7" id="KW-0472">Membrane</keyword>
<accession>A0A916YSM8</accession>
<feature type="transmembrane region" description="Helical" evidence="7">
    <location>
        <begin position="203"/>
        <end position="221"/>
    </location>
</feature>
<dbReference type="CDD" id="cd06261">
    <property type="entry name" value="TM_PBP2"/>
    <property type="match status" value="1"/>
</dbReference>
<protein>
    <submittedName>
        <fullName evidence="9">Sugar ABC transporter permease</fullName>
    </submittedName>
</protein>
<gene>
    <name evidence="9" type="ORF">GCM10010911_16350</name>
</gene>
<dbReference type="Pfam" id="PF00528">
    <property type="entry name" value="BPD_transp_1"/>
    <property type="match status" value="1"/>
</dbReference>